<comment type="similarity">
    <text evidence="1">Belongs to the sigma-54 factor family.</text>
</comment>
<dbReference type="PANTHER" id="PTHR32248:SF4">
    <property type="entry name" value="RNA POLYMERASE SIGMA-54 FACTOR"/>
    <property type="match status" value="1"/>
</dbReference>
<dbReference type="PIRSF" id="PIRSF000774">
    <property type="entry name" value="RpoN"/>
    <property type="match status" value="1"/>
</dbReference>
<dbReference type="PRINTS" id="PR00045">
    <property type="entry name" value="SIGMA54FCT"/>
</dbReference>
<evidence type="ECO:0000256" key="9">
    <source>
        <dbReference type="SAM" id="MobiDB-lite"/>
    </source>
</evidence>
<evidence type="ECO:0000259" key="10">
    <source>
        <dbReference type="Pfam" id="PF04552"/>
    </source>
</evidence>
<evidence type="ECO:0000313" key="13">
    <source>
        <dbReference type="Proteomes" id="UP000030101"/>
    </source>
</evidence>
<dbReference type="InterPro" id="IPR000394">
    <property type="entry name" value="RNA_pol_sigma_54"/>
</dbReference>
<dbReference type="Gene3D" id="1.10.10.60">
    <property type="entry name" value="Homeodomain-like"/>
    <property type="match status" value="1"/>
</dbReference>
<dbReference type="Gene3D" id="1.10.10.1330">
    <property type="entry name" value="RNA polymerase sigma-54 factor, core-binding domain"/>
    <property type="match status" value="1"/>
</dbReference>
<evidence type="ECO:0000256" key="3">
    <source>
        <dbReference type="ARBA" id="ARBA00022679"/>
    </source>
</evidence>
<evidence type="ECO:0008006" key="14">
    <source>
        <dbReference type="Google" id="ProtNLM"/>
    </source>
</evidence>
<gene>
    <name evidence="12" type="ORF">HQ43_02845</name>
</gene>
<organism evidence="12 13">
    <name type="scientific">Porphyromonas canoris</name>
    <dbReference type="NCBI Taxonomy" id="36875"/>
    <lineage>
        <taxon>Bacteria</taxon>
        <taxon>Pseudomonadati</taxon>
        <taxon>Bacteroidota</taxon>
        <taxon>Bacteroidia</taxon>
        <taxon>Bacteroidales</taxon>
        <taxon>Porphyromonadaceae</taxon>
        <taxon>Porphyromonas</taxon>
    </lineage>
</organism>
<dbReference type="NCBIfam" id="TIGR02395">
    <property type="entry name" value="rpoN_sigma"/>
    <property type="match status" value="1"/>
</dbReference>
<dbReference type="PANTHER" id="PTHR32248">
    <property type="entry name" value="RNA POLYMERASE SIGMA-54 FACTOR"/>
    <property type="match status" value="1"/>
</dbReference>
<evidence type="ECO:0000256" key="2">
    <source>
        <dbReference type="ARBA" id="ARBA00022478"/>
    </source>
</evidence>
<feature type="domain" description="RNA polymerase sigma factor 54 core-binding" evidence="11">
    <location>
        <begin position="106"/>
        <end position="297"/>
    </location>
</feature>
<dbReference type="Pfam" id="PF00309">
    <property type="entry name" value="Sigma54_AID"/>
    <property type="match status" value="1"/>
</dbReference>
<comment type="caution">
    <text evidence="12">The sequence shown here is derived from an EMBL/GenBank/DDBJ whole genome shotgun (WGS) entry which is preliminary data.</text>
</comment>
<proteinExistence type="inferred from homology"/>
<evidence type="ECO:0000259" key="11">
    <source>
        <dbReference type="Pfam" id="PF04963"/>
    </source>
</evidence>
<evidence type="ECO:0000256" key="4">
    <source>
        <dbReference type="ARBA" id="ARBA00022695"/>
    </source>
</evidence>
<sequence length="481" mass="55154">MNDQKLKQRQTARLTSRQIQLMQMIGLSNVEVEDRIQSELEINPALEEGVEEDDDTRKESDNEELEPISQDEIILGDYASIDDVPEYKLRQVEQHRTPREEIPFTEGSSLQDHLLSQLSLTSLSGEEVEVARYIVGSLDNDGYLRRDLLSIQDDLAIRMGINTDLETIEHVLSVIQTLDPPGIGAEDLRHCLLLQLERREETTAVAIAKKILEQMFVPFSNRHYDKIISRLHLTDEELREAIRVITHLNPKPGLDFNTRLEETFFTVVPDFIVEEHDDEFTVSLNNDGIAPVRVNTTFTQQMSEYSGDIRRIPQQKKEVARFVKQKIDDARWFVEALRQRQKTLLFTMQAIVEMQKEYFIMGDVAYLKPLILQDVADATGLDVSTISRVTSTKYVQTPFGTFPLKHFFSEGTMTDAGEEISTRHVKELLAELIEQEDKSSPLSDEAMVAQLKEKGLNVARRTVAKYREQLGIPVARLRKEI</sequence>
<feature type="region of interest" description="Disordered" evidence="9">
    <location>
        <begin position="44"/>
        <end position="66"/>
    </location>
</feature>
<dbReference type="RefSeq" id="WP_036789347.1">
    <property type="nucleotide sequence ID" value="NZ_JQZV01000006.1"/>
</dbReference>
<protein>
    <recommendedName>
        <fullName evidence="14">RNA polymerase sigma-54 factor</fullName>
    </recommendedName>
</protein>
<dbReference type="PROSITE" id="PS00718">
    <property type="entry name" value="SIGMA54_2"/>
    <property type="match status" value="1"/>
</dbReference>
<dbReference type="Pfam" id="PF04963">
    <property type="entry name" value="Sigma54_CBD"/>
    <property type="match status" value="1"/>
</dbReference>
<dbReference type="PROSITE" id="PS50044">
    <property type="entry name" value="SIGMA54_3"/>
    <property type="match status" value="1"/>
</dbReference>
<dbReference type="Pfam" id="PF04552">
    <property type="entry name" value="Sigma54_DBD"/>
    <property type="match status" value="1"/>
</dbReference>
<name>A0ABR4XME4_9PORP</name>
<dbReference type="InterPro" id="IPR007634">
    <property type="entry name" value="RNA_pol_sigma_54_DNA-bd"/>
</dbReference>
<feature type="domain" description="RNA polymerase sigma factor 54 DNA-binding" evidence="10">
    <location>
        <begin position="322"/>
        <end position="479"/>
    </location>
</feature>
<evidence type="ECO:0000256" key="8">
    <source>
        <dbReference type="ARBA" id="ARBA00023163"/>
    </source>
</evidence>
<accession>A0ABR4XME4</accession>
<dbReference type="InterPro" id="IPR007046">
    <property type="entry name" value="RNA_pol_sigma_54_core-bd"/>
</dbReference>
<dbReference type="Proteomes" id="UP000030101">
    <property type="component" value="Unassembled WGS sequence"/>
</dbReference>
<dbReference type="InterPro" id="IPR038709">
    <property type="entry name" value="RpoN_core-bd_sf"/>
</dbReference>
<keyword evidence="8" id="KW-0804">Transcription</keyword>
<keyword evidence="4" id="KW-0548">Nucleotidyltransferase</keyword>
<evidence type="ECO:0000256" key="6">
    <source>
        <dbReference type="ARBA" id="ARBA00023082"/>
    </source>
</evidence>
<keyword evidence="6" id="KW-0731">Sigma factor</keyword>
<evidence type="ECO:0000313" key="12">
    <source>
        <dbReference type="EMBL" id="KGN92835.1"/>
    </source>
</evidence>
<keyword evidence="13" id="KW-1185">Reference proteome</keyword>
<evidence type="ECO:0000256" key="1">
    <source>
        <dbReference type="ARBA" id="ARBA00008798"/>
    </source>
</evidence>
<evidence type="ECO:0000256" key="5">
    <source>
        <dbReference type="ARBA" id="ARBA00023015"/>
    </source>
</evidence>
<reference evidence="12 13" key="1">
    <citation type="submission" date="2014-08" db="EMBL/GenBank/DDBJ databases">
        <title>Porphyromonas canoris strain:OH2762 Genome sequencing.</title>
        <authorList>
            <person name="Wallis C."/>
            <person name="Deusch O."/>
            <person name="O'Flynn C."/>
            <person name="Davis I."/>
            <person name="Jospin G."/>
            <person name="Darling A.E."/>
            <person name="Coil D.A."/>
            <person name="Alexiev A."/>
            <person name="Horsfall A."/>
            <person name="Kirkwood N."/>
            <person name="Harris S."/>
            <person name="Eisen J.A."/>
        </authorList>
    </citation>
    <scope>NUCLEOTIDE SEQUENCE [LARGE SCALE GENOMIC DNA]</scope>
    <source>
        <strain evidence="13">COT-108 OH2762</strain>
    </source>
</reference>
<keyword evidence="2" id="KW-0240">DNA-directed RNA polymerase</keyword>
<dbReference type="EMBL" id="JQZV01000006">
    <property type="protein sequence ID" value="KGN92835.1"/>
    <property type="molecule type" value="Genomic_DNA"/>
</dbReference>
<keyword evidence="5" id="KW-0805">Transcription regulation</keyword>
<keyword evidence="7" id="KW-0238">DNA-binding</keyword>
<keyword evidence="3" id="KW-0808">Transferase</keyword>
<evidence type="ECO:0000256" key="7">
    <source>
        <dbReference type="ARBA" id="ARBA00023125"/>
    </source>
</evidence>